<evidence type="ECO:0000313" key="3">
    <source>
        <dbReference type="Proteomes" id="UP000053927"/>
    </source>
</evidence>
<accession>R7RWE8</accession>
<proteinExistence type="predicted"/>
<dbReference type="GeneID" id="18802349"/>
<dbReference type="AlphaFoldDB" id="R7RWE8"/>
<dbReference type="RefSeq" id="XP_007311205.1">
    <property type="nucleotide sequence ID" value="XM_007311143.1"/>
</dbReference>
<reference evidence="3" key="1">
    <citation type="journal article" date="2012" name="Science">
        <title>The Paleozoic origin of enzymatic lignin decomposition reconstructed from 31 fungal genomes.</title>
        <authorList>
            <person name="Floudas D."/>
            <person name="Binder M."/>
            <person name="Riley R."/>
            <person name="Barry K."/>
            <person name="Blanchette R.A."/>
            <person name="Henrissat B."/>
            <person name="Martinez A.T."/>
            <person name="Otillar R."/>
            <person name="Spatafora J.W."/>
            <person name="Yadav J.S."/>
            <person name="Aerts A."/>
            <person name="Benoit I."/>
            <person name="Boyd A."/>
            <person name="Carlson A."/>
            <person name="Copeland A."/>
            <person name="Coutinho P.M."/>
            <person name="de Vries R.P."/>
            <person name="Ferreira P."/>
            <person name="Findley K."/>
            <person name="Foster B."/>
            <person name="Gaskell J."/>
            <person name="Glotzer D."/>
            <person name="Gorecki P."/>
            <person name="Heitman J."/>
            <person name="Hesse C."/>
            <person name="Hori C."/>
            <person name="Igarashi K."/>
            <person name="Jurgens J.A."/>
            <person name="Kallen N."/>
            <person name="Kersten P."/>
            <person name="Kohler A."/>
            <person name="Kuees U."/>
            <person name="Kumar T.K.A."/>
            <person name="Kuo A."/>
            <person name="LaButti K."/>
            <person name="Larrondo L.F."/>
            <person name="Lindquist E."/>
            <person name="Ling A."/>
            <person name="Lombard V."/>
            <person name="Lucas S."/>
            <person name="Lundell T."/>
            <person name="Martin R."/>
            <person name="McLaughlin D.J."/>
            <person name="Morgenstern I."/>
            <person name="Morin E."/>
            <person name="Murat C."/>
            <person name="Nagy L.G."/>
            <person name="Nolan M."/>
            <person name="Ohm R.A."/>
            <person name="Patyshakuliyeva A."/>
            <person name="Rokas A."/>
            <person name="Ruiz-Duenas F.J."/>
            <person name="Sabat G."/>
            <person name="Salamov A."/>
            <person name="Samejima M."/>
            <person name="Schmutz J."/>
            <person name="Slot J.C."/>
            <person name="St John F."/>
            <person name="Stenlid J."/>
            <person name="Sun H."/>
            <person name="Sun S."/>
            <person name="Syed K."/>
            <person name="Tsang A."/>
            <person name="Wiebenga A."/>
            <person name="Young D."/>
            <person name="Pisabarro A."/>
            <person name="Eastwood D.C."/>
            <person name="Martin F."/>
            <person name="Cullen D."/>
            <person name="Grigoriev I.V."/>
            <person name="Hibbett D.S."/>
        </authorList>
    </citation>
    <scope>NUCLEOTIDE SEQUENCE [LARGE SCALE GENOMIC DNA]</scope>
    <source>
        <strain evidence="3">FP-91666</strain>
    </source>
</reference>
<feature type="transmembrane region" description="Helical" evidence="1">
    <location>
        <begin position="87"/>
        <end position="106"/>
    </location>
</feature>
<gene>
    <name evidence="2" type="ORF">STEHIDRAFT_163453</name>
</gene>
<feature type="transmembrane region" description="Helical" evidence="1">
    <location>
        <begin position="175"/>
        <end position="195"/>
    </location>
</feature>
<keyword evidence="1" id="KW-0812">Transmembrane</keyword>
<name>R7RWE8_STEHR</name>
<evidence type="ECO:0000256" key="1">
    <source>
        <dbReference type="SAM" id="Phobius"/>
    </source>
</evidence>
<sequence>MSKIEDLWWMGDRDPSILCGWCNLRMTALYAGSVARRYVTGLVWALSVVNLIIFIVGAAQLAHLPTSALTEELEEALSFLGCGVDNYLSSFVYAPFVLPSLTLQFHRRRSGQGALFHPRFQHEDASYLEFTAYSTAWIVSLVYDAVVFCLTVNKYLNLGWSNPRTLWRVMLQDSITYFSALLLVNLANILVLLYAQEITRGTATTLTKL</sequence>
<protein>
    <submittedName>
        <fullName evidence="2">Uncharacterized protein</fullName>
    </submittedName>
</protein>
<dbReference type="KEGG" id="shs:STEHIDRAFT_163453"/>
<evidence type="ECO:0000313" key="2">
    <source>
        <dbReference type="EMBL" id="EIM79629.1"/>
    </source>
</evidence>
<dbReference type="EMBL" id="JH687402">
    <property type="protein sequence ID" value="EIM79629.1"/>
    <property type="molecule type" value="Genomic_DNA"/>
</dbReference>
<dbReference type="Proteomes" id="UP000053927">
    <property type="component" value="Unassembled WGS sequence"/>
</dbReference>
<organism evidence="2 3">
    <name type="scientific">Stereum hirsutum (strain FP-91666)</name>
    <name type="common">White-rot fungus</name>
    <dbReference type="NCBI Taxonomy" id="721885"/>
    <lineage>
        <taxon>Eukaryota</taxon>
        <taxon>Fungi</taxon>
        <taxon>Dikarya</taxon>
        <taxon>Basidiomycota</taxon>
        <taxon>Agaricomycotina</taxon>
        <taxon>Agaricomycetes</taxon>
        <taxon>Russulales</taxon>
        <taxon>Stereaceae</taxon>
        <taxon>Stereum</taxon>
    </lineage>
</organism>
<keyword evidence="1" id="KW-0472">Membrane</keyword>
<feature type="transmembrane region" description="Helical" evidence="1">
    <location>
        <begin position="42"/>
        <end position="62"/>
    </location>
</feature>
<feature type="transmembrane region" description="Helical" evidence="1">
    <location>
        <begin position="127"/>
        <end position="155"/>
    </location>
</feature>
<keyword evidence="3" id="KW-1185">Reference proteome</keyword>
<keyword evidence="1" id="KW-1133">Transmembrane helix</keyword>